<evidence type="ECO:0000256" key="3">
    <source>
        <dbReference type="PIRSR" id="PIRSR037251-1"/>
    </source>
</evidence>
<reference evidence="6" key="1">
    <citation type="submission" date="2018-11" db="EMBL/GenBank/DDBJ databases">
        <authorList>
            <person name="Alioto T."/>
            <person name="Alioto T."/>
        </authorList>
    </citation>
    <scope>NUCLEOTIDE SEQUENCE</scope>
</reference>
<comment type="similarity">
    <text evidence="1">Belongs to the 'GDXG' lipolytic enzyme family.</text>
</comment>
<dbReference type="InterPro" id="IPR050300">
    <property type="entry name" value="GDXG_lipolytic_enzyme"/>
</dbReference>
<feature type="active site" evidence="3">
    <location>
        <position position="375"/>
    </location>
</feature>
<evidence type="ECO:0000256" key="1">
    <source>
        <dbReference type="ARBA" id="ARBA00010515"/>
    </source>
</evidence>
<dbReference type="InterPro" id="IPR029058">
    <property type="entry name" value="AB_hydrolase_fold"/>
</dbReference>
<feature type="active site" evidence="3 4">
    <location>
        <position position="187"/>
    </location>
</feature>
<evidence type="ECO:0000256" key="4">
    <source>
        <dbReference type="PROSITE-ProRule" id="PRU10038"/>
    </source>
</evidence>
<evidence type="ECO:0000256" key="2">
    <source>
        <dbReference type="ARBA" id="ARBA00022801"/>
    </source>
</evidence>
<dbReference type="GO" id="GO:0016020">
    <property type="term" value="C:membrane"/>
    <property type="evidence" value="ECO:0007669"/>
    <property type="project" value="InterPro"/>
</dbReference>
<dbReference type="InterPro" id="IPR017157">
    <property type="entry name" value="Arylacetamide_deacetylase"/>
</dbReference>
<dbReference type="EMBL" id="UYJE01007117">
    <property type="protein sequence ID" value="VDI51881.1"/>
    <property type="molecule type" value="Genomic_DNA"/>
</dbReference>
<dbReference type="Gene3D" id="3.40.50.1820">
    <property type="entry name" value="alpha/beta hydrolase"/>
    <property type="match status" value="1"/>
</dbReference>
<dbReference type="PIRSF" id="PIRSF037251">
    <property type="entry name" value="Arylacetamide_deacetylase"/>
    <property type="match status" value="1"/>
</dbReference>
<gene>
    <name evidence="6" type="ORF">MGAL_10B063599</name>
</gene>
<protein>
    <submittedName>
        <fullName evidence="6">Arylacetamide deacetylase</fullName>
        <ecNumber evidence="6">3.1.1.3</ecNumber>
    </submittedName>
</protein>
<accession>A0A8B6FL26</accession>
<dbReference type="OrthoDB" id="408631at2759"/>
<dbReference type="GO" id="GO:0004806">
    <property type="term" value="F:triacylglycerol lipase activity"/>
    <property type="evidence" value="ECO:0007669"/>
    <property type="project" value="UniProtKB-EC"/>
</dbReference>
<sequence length="401" mass="45730">MQSWLTCTVIIVCIAYYLYIPIPENAAEPWKQRFTYSAFKVINDVARVAGVLGFSKINVTRSGLGFYPLLDWLISKPIYDIKLVDDVFDGVKVRLYYPRASEAKLTPAVVYFHGGGWVFLDADKYDNVMERLSTTTEFITIFVEYRKAPEHIFPAAFDDCVKATLYLLQKGENHGVDSKRIGLAGDSAGGNLAMAVSLKIGEQQLKLPPLRFQVLIYPTLQALDLTLSSFKEFDIPARQECTLVSKGLMIFWLNMYAFGHLKYTDSFVNNSHVTSASKKRYRKLVDPKLLPEKYQTVPNDDVESSIPNVHNVEKILLNPYYAPLMMTDKQLQTLPKTLIMTCDIDGLRDEGYILAARMRNIGHDVKHENYKGMDHGFIWFSYYNAFKEGNTNFSSYVKTNM</sequence>
<organism evidence="6 7">
    <name type="scientific">Mytilus galloprovincialis</name>
    <name type="common">Mediterranean mussel</name>
    <dbReference type="NCBI Taxonomy" id="29158"/>
    <lineage>
        <taxon>Eukaryota</taxon>
        <taxon>Metazoa</taxon>
        <taxon>Spiralia</taxon>
        <taxon>Lophotrochozoa</taxon>
        <taxon>Mollusca</taxon>
        <taxon>Bivalvia</taxon>
        <taxon>Autobranchia</taxon>
        <taxon>Pteriomorphia</taxon>
        <taxon>Mytilida</taxon>
        <taxon>Mytiloidea</taxon>
        <taxon>Mytilidae</taxon>
        <taxon>Mytilinae</taxon>
        <taxon>Mytilus</taxon>
    </lineage>
</organism>
<dbReference type="EC" id="3.1.1.3" evidence="6"/>
<dbReference type="Proteomes" id="UP000596742">
    <property type="component" value="Unassembled WGS sequence"/>
</dbReference>
<comment type="caution">
    <text evidence="6">The sequence shown here is derived from an EMBL/GenBank/DDBJ whole genome shotgun (WGS) entry which is preliminary data.</text>
</comment>
<dbReference type="Pfam" id="PF07859">
    <property type="entry name" value="Abhydrolase_3"/>
    <property type="match status" value="2"/>
</dbReference>
<dbReference type="PANTHER" id="PTHR48081:SF8">
    <property type="entry name" value="ALPHA_BETA HYDROLASE FOLD-3 DOMAIN-CONTAINING PROTEIN-RELATED"/>
    <property type="match status" value="1"/>
</dbReference>
<evidence type="ECO:0000259" key="5">
    <source>
        <dbReference type="Pfam" id="PF07859"/>
    </source>
</evidence>
<keyword evidence="7" id="KW-1185">Reference proteome</keyword>
<evidence type="ECO:0000313" key="7">
    <source>
        <dbReference type="Proteomes" id="UP000596742"/>
    </source>
</evidence>
<feature type="domain" description="Alpha/beta hydrolase fold-3" evidence="5">
    <location>
        <begin position="302"/>
        <end position="378"/>
    </location>
</feature>
<dbReference type="InterPro" id="IPR033140">
    <property type="entry name" value="Lipase_GDXG_put_SER_AS"/>
</dbReference>
<dbReference type="InterPro" id="IPR013094">
    <property type="entry name" value="AB_hydrolase_3"/>
</dbReference>
<evidence type="ECO:0000313" key="6">
    <source>
        <dbReference type="EMBL" id="VDI51881.1"/>
    </source>
</evidence>
<name>A0A8B6FL26_MYTGA</name>
<dbReference type="PANTHER" id="PTHR48081">
    <property type="entry name" value="AB HYDROLASE SUPERFAMILY PROTEIN C4A8.06C"/>
    <property type="match status" value="1"/>
</dbReference>
<keyword evidence="2 6" id="KW-0378">Hydrolase</keyword>
<dbReference type="PROSITE" id="PS01174">
    <property type="entry name" value="LIPASE_GDXG_SER"/>
    <property type="match status" value="1"/>
</dbReference>
<dbReference type="SUPFAM" id="SSF53474">
    <property type="entry name" value="alpha/beta-Hydrolases"/>
    <property type="match status" value="1"/>
</dbReference>
<feature type="domain" description="Alpha/beta hydrolase fold-3" evidence="5">
    <location>
        <begin position="109"/>
        <end position="269"/>
    </location>
</feature>
<dbReference type="AlphaFoldDB" id="A0A8B6FL26"/>
<feature type="active site" evidence="3">
    <location>
        <position position="345"/>
    </location>
</feature>
<proteinExistence type="inferred from homology"/>